<feature type="domain" description="Dihydroxy-acid/6-phosphogluconate dehydratase N-terminal" evidence="3">
    <location>
        <begin position="62"/>
        <end position="343"/>
    </location>
</feature>
<dbReference type="Proteomes" id="UP000626148">
    <property type="component" value="Unassembled WGS sequence"/>
</dbReference>
<sequence length="594" mass="63595">MAKVLGTDPELIHEPSVGVVGTKGDSQCYLGVQSKVEAIHAHLKSRVGRSEGQLKYRLVQPEYTIATSDGIRNGTSEMRYSLLGREVTQDSLCEHLEATGLAGVIAVVACDKPPVGTLSAVLEHNEPAIIMSDGTIHPGCDPATGEPLDIVSAYQTAGSPDLALRERVSAHACPGIGSCGGMFTYNTMQTFIGVLGLQPLHMVAAASDDSRRETEFAEQLVEYLARMIDSGLKPRDIVSPDSLRNALIVAMAVGGSTNVVLHTPEIARAAGFEHFWRDIMTPEEFNKLSRDIVPVLTNARPYGKYSMLDIDRVGGVPVIVKELLDAGLLNGDAMTCTGQTLAEQIDALNPPSPDGDVILPVNAPYKPTGGLRLLGGNLSPDYSAILKLAGVEGGLDDNLFKGRARVFEGERDLLTELDEHPDRFQNNDMIIVRYCGPTGAPGMPEMLDPTSRITALCRERNIVVALMTDARFSGGSVGLVIGHVGPEAALGGPIALVEDGDEIIADLNTNELNCTQLADQATFNARKAAWNKTVEEHGGTHPNVGLADTRLLHRARHSAVPASRGGGLHPNHEVWVRDVRVPEASGFKPTNKYR</sequence>
<evidence type="ECO:0000259" key="4">
    <source>
        <dbReference type="Pfam" id="PF24877"/>
    </source>
</evidence>
<comment type="similarity">
    <text evidence="1">Belongs to the IlvD/Edd family.</text>
</comment>
<organism evidence="5 6">
    <name type="scientific">Saccharospirillum salsuginis</name>
    <dbReference type="NCBI Taxonomy" id="418750"/>
    <lineage>
        <taxon>Bacteria</taxon>
        <taxon>Pseudomonadati</taxon>
        <taxon>Pseudomonadota</taxon>
        <taxon>Gammaproteobacteria</taxon>
        <taxon>Oceanospirillales</taxon>
        <taxon>Saccharospirillaceae</taxon>
        <taxon>Saccharospirillum</taxon>
    </lineage>
</organism>
<dbReference type="InterPro" id="IPR050165">
    <property type="entry name" value="DHAD_IlvD/Edd"/>
</dbReference>
<dbReference type="InterPro" id="IPR000581">
    <property type="entry name" value="ILV_EDD_N"/>
</dbReference>
<dbReference type="Pfam" id="PF00920">
    <property type="entry name" value="ILVD_EDD_N"/>
    <property type="match status" value="1"/>
</dbReference>
<gene>
    <name evidence="5" type="primary">ilvD</name>
    <name evidence="5" type="ORF">GCM10007392_22570</name>
</gene>
<proteinExistence type="inferred from homology"/>
<keyword evidence="2" id="KW-0456">Lyase</keyword>
<dbReference type="SUPFAM" id="SSF143975">
    <property type="entry name" value="IlvD/EDD N-terminal domain-like"/>
    <property type="match status" value="1"/>
</dbReference>
<accession>A0A918KAW8</accession>
<evidence type="ECO:0000259" key="3">
    <source>
        <dbReference type="Pfam" id="PF00920"/>
    </source>
</evidence>
<name>A0A918KAW8_9GAMM</name>
<dbReference type="Pfam" id="PF24877">
    <property type="entry name" value="ILV_EDD_C"/>
    <property type="match status" value="1"/>
</dbReference>
<evidence type="ECO:0000256" key="2">
    <source>
        <dbReference type="ARBA" id="ARBA00023239"/>
    </source>
</evidence>
<dbReference type="InterPro" id="IPR056740">
    <property type="entry name" value="ILV_EDD_C"/>
</dbReference>
<comment type="caution">
    <text evidence="5">The sequence shown here is derived from an EMBL/GenBank/DDBJ whole genome shotgun (WGS) entry which is preliminary data.</text>
</comment>
<dbReference type="Gene3D" id="3.50.30.80">
    <property type="entry name" value="IlvD/EDD C-terminal domain-like"/>
    <property type="match status" value="1"/>
</dbReference>
<dbReference type="PROSITE" id="PS00887">
    <property type="entry name" value="ILVD_EDD_2"/>
    <property type="match status" value="1"/>
</dbReference>
<dbReference type="AlphaFoldDB" id="A0A918KAW8"/>
<dbReference type="PANTHER" id="PTHR21000:SF5">
    <property type="entry name" value="DIHYDROXY-ACID DEHYDRATASE, MITOCHONDRIAL"/>
    <property type="match status" value="1"/>
</dbReference>
<dbReference type="GO" id="GO:0004160">
    <property type="term" value="F:dihydroxy-acid dehydratase activity"/>
    <property type="evidence" value="ECO:0007669"/>
    <property type="project" value="TreeGrafter"/>
</dbReference>
<dbReference type="EMBL" id="BMXR01000005">
    <property type="protein sequence ID" value="GGX54634.1"/>
    <property type="molecule type" value="Genomic_DNA"/>
</dbReference>
<evidence type="ECO:0000313" key="6">
    <source>
        <dbReference type="Proteomes" id="UP000626148"/>
    </source>
</evidence>
<protein>
    <submittedName>
        <fullName evidence="5">Dihydroxy-acid dehydratase</fullName>
    </submittedName>
</protein>
<dbReference type="InterPro" id="IPR020558">
    <property type="entry name" value="DiOHA_6PGluconate_deHydtase_CS"/>
</dbReference>
<dbReference type="SUPFAM" id="SSF52016">
    <property type="entry name" value="LeuD/IlvD-like"/>
    <property type="match status" value="1"/>
</dbReference>
<keyword evidence="6" id="KW-1185">Reference proteome</keyword>
<dbReference type="InterPro" id="IPR042096">
    <property type="entry name" value="Dihydro-acid_dehy_C"/>
</dbReference>
<reference evidence="5" key="2">
    <citation type="submission" date="2020-09" db="EMBL/GenBank/DDBJ databases">
        <authorList>
            <person name="Sun Q."/>
            <person name="Kim S."/>
        </authorList>
    </citation>
    <scope>NUCLEOTIDE SEQUENCE</scope>
    <source>
        <strain evidence="5">KCTC 22169</strain>
    </source>
</reference>
<dbReference type="RefSeq" id="WP_229805320.1">
    <property type="nucleotide sequence ID" value="NZ_BMXR01000005.1"/>
</dbReference>
<dbReference type="InterPro" id="IPR037237">
    <property type="entry name" value="IlvD/EDD_N"/>
</dbReference>
<evidence type="ECO:0000313" key="5">
    <source>
        <dbReference type="EMBL" id="GGX54634.1"/>
    </source>
</evidence>
<evidence type="ECO:0000256" key="1">
    <source>
        <dbReference type="ARBA" id="ARBA00006486"/>
    </source>
</evidence>
<feature type="domain" description="Dihydroxy-acid/6-phosphogluconate dehydratase C-terminal" evidence="4">
    <location>
        <begin position="356"/>
        <end position="537"/>
    </location>
</feature>
<reference evidence="5" key="1">
    <citation type="journal article" date="2014" name="Int. J. Syst. Evol. Microbiol.">
        <title>Complete genome sequence of Corynebacterium casei LMG S-19264T (=DSM 44701T), isolated from a smear-ripened cheese.</title>
        <authorList>
            <consortium name="US DOE Joint Genome Institute (JGI-PGF)"/>
            <person name="Walter F."/>
            <person name="Albersmeier A."/>
            <person name="Kalinowski J."/>
            <person name="Ruckert C."/>
        </authorList>
    </citation>
    <scope>NUCLEOTIDE SEQUENCE</scope>
    <source>
        <strain evidence="5">KCTC 22169</strain>
    </source>
</reference>
<dbReference type="GO" id="GO:0009082">
    <property type="term" value="P:branched-chain amino acid biosynthetic process"/>
    <property type="evidence" value="ECO:0007669"/>
    <property type="project" value="TreeGrafter"/>
</dbReference>
<dbReference type="PANTHER" id="PTHR21000">
    <property type="entry name" value="DIHYDROXY-ACID DEHYDRATASE DAD"/>
    <property type="match status" value="1"/>
</dbReference>